<dbReference type="EMBL" id="JACRDE010000404">
    <property type="protein sequence ID" value="MBI5250900.1"/>
    <property type="molecule type" value="Genomic_DNA"/>
</dbReference>
<dbReference type="Proteomes" id="UP000807825">
    <property type="component" value="Unassembled WGS sequence"/>
</dbReference>
<dbReference type="InterPro" id="IPR000847">
    <property type="entry name" value="LysR_HTH_N"/>
</dbReference>
<dbReference type="InterPro" id="IPR051815">
    <property type="entry name" value="Molybdate_resp_trans_reg"/>
</dbReference>
<protein>
    <submittedName>
        <fullName evidence="2">LysR family transcriptional regulator</fullName>
    </submittedName>
</protein>
<dbReference type="SUPFAM" id="SSF46785">
    <property type="entry name" value="Winged helix' DNA-binding domain"/>
    <property type="match status" value="1"/>
</dbReference>
<dbReference type="GO" id="GO:0003700">
    <property type="term" value="F:DNA-binding transcription factor activity"/>
    <property type="evidence" value="ECO:0007669"/>
    <property type="project" value="InterPro"/>
</dbReference>
<dbReference type="InterPro" id="IPR036390">
    <property type="entry name" value="WH_DNA-bd_sf"/>
</dbReference>
<dbReference type="InterPro" id="IPR036388">
    <property type="entry name" value="WH-like_DNA-bd_sf"/>
</dbReference>
<sequence length="121" mass="13968">MALRVRSKIWIENEKGKLVIGTGRLRILETILELGSMNKAAQKLKQPFRAVWGKIRATEQRCGFKIVERTSEGSKLTKEGLELLWSYTRLRNRCEKYTDNQFEDLFSTENSGKKSDKKGNS</sequence>
<organism evidence="2 3">
    <name type="scientific">Desulfomonile tiedjei</name>
    <dbReference type="NCBI Taxonomy" id="2358"/>
    <lineage>
        <taxon>Bacteria</taxon>
        <taxon>Pseudomonadati</taxon>
        <taxon>Thermodesulfobacteriota</taxon>
        <taxon>Desulfomonilia</taxon>
        <taxon>Desulfomonilales</taxon>
        <taxon>Desulfomonilaceae</taxon>
        <taxon>Desulfomonile</taxon>
    </lineage>
</organism>
<dbReference type="Gene3D" id="1.10.10.10">
    <property type="entry name" value="Winged helix-like DNA-binding domain superfamily/Winged helix DNA-binding domain"/>
    <property type="match status" value="1"/>
</dbReference>
<feature type="domain" description="HTH lysR-type" evidence="1">
    <location>
        <begin position="24"/>
        <end position="80"/>
    </location>
</feature>
<proteinExistence type="predicted"/>
<evidence type="ECO:0000313" key="3">
    <source>
        <dbReference type="Proteomes" id="UP000807825"/>
    </source>
</evidence>
<dbReference type="PANTHER" id="PTHR30432:SF1">
    <property type="entry name" value="DNA-BINDING TRANSCRIPTIONAL DUAL REGULATOR MODE"/>
    <property type="match status" value="1"/>
</dbReference>
<reference evidence="2" key="1">
    <citation type="submission" date="2020-07" db="EMBL/GenBank/DDBJ databases">
        <title>Huge and variable diversity of episymbiotic CPR bacteria and DPANN archaea in groundwater ecosystems.</title>
        <authorList>
            <person name="He C.Y."/>
            <person name="Keren R."/>
            <person name="Whittaker M."/>
            <person name="Farag I.F."/>
            <person name="Doudna J."/>
            <person name="Cate J.H.D."/>
            <person name="Banfield J.F."/>
        </authorList>
    </citation>
    <scope>NUCLEOTIDE SEQUENCE</scope>
    <source>
        <strain evidence="2">NC_groundwater_1664_Pr3_B-0.1um_52_9</strain>
    </source>
</reference>
<gene>
    <name evidence="2" type="ORF">HY912_15540</name>
</gene>
<accession>A0A9D6V599</accession>
<comment type="caution">
    <text evidence="2">The sequence shown here is derived from an EMBL/GenBank/DDBJ whole genome shotgun (WGS) entry which is preliminary data.</text>
</comment>
<dbReference type="PANTHER" id="PTHR30432">
    <property type="entry name" value="TRANSCRIPTIONAL REGULATOR MODE"/>
    <property type="match status" value="1"/>
</dbReference>
<name>A0A9D6V599_9BACT</name>
<evidence type="ECO:0000313" key="2">
    <source>
        <dbReference type="EMBL" id="MBI5250900.1"/>
    </source>
</evidence>
<evidence type="ECO:0000259" key="1">
    <source>
        <dbReference type="Pfam" id="PF00126"/>
    </source>
</evidence>
<dbReference type="Pfam" id="PF00126">
    <property type="entry name" value="HTH_1"/>
    <property type="match status" value="1"/>
</dbReference>
<dbReference type="AlphaFoldDB" id="A0A9D6V599"/>